<evidence type="ECO:0000313" key="1">
    <source>
        <dbReference type="EMBL" id="KAI9512526.1"/>
    </source>
</evidence>
<name>A0ACC0ULS0_9AGAM</name>
<comment type="caution">
    <text evidence="1">The sequence shown here is derived from an EMBL/GenBank/DDBJ whole genome shotgun (WGS) entry which is preliminary data.</text>
</comment>
<sequence>MPRRSSTLSVSVPLPSSSTPLHSKPTPQLSPLSTFRTPASPWPPRNASLLATPRHPHVPGVEDPDELFKSLTILEVKQVHQRLLTDADAKQEELRLMVGERYRDLLQASSSIISIAQSSQDTLNALEDVKTSIPAEIPQLARRSIAGENDDTPLRILQSIAAHVKLLLDTPEHIWRLLEKKKYLHAGWLFLLARIIYQALVQGDAEDEVDWTSHGIDVLEQFPLVQRQWDTVSPLRAQITYKATLSLRDSNASLEDICSVLLTLHLLDSRPLLDVLSVFLVQRARSLQATLSRSPKTAPNGSSVSGSTLSKSRKVVVREVRECLEGVLEVIASTVGTARDVFRDRGLEDPSLMSRVLSFIQLDVPAQDTSLPSDLQMSTQHLLSTLPSASHFALLPATIRSYKPFVDLASATSSVSSAQLALRLSEWFSKAVTELRNVARVWFTELRTLKEVWVVRSWFDEWVGAKAVEDDERQGLSEVVDDVVHVQAVKILRTALGDLQDGFRDELENTLLQLRDGTSEALVESTPAKFLFQPVPPPSFDVGVGSSLVSAFRKYGSALQRQVIGRTPLLHKIVSCLEDGTKALQEDTEGRLTEKLREAYVSLAEECCKAILAAISSNLAELNSGTDADVRSLAFLSRLTEALHASPFFMRLKCETAIGIDYHGDISTLHEQAVNQWRVFVVKTVLAEYLKTSRHVQGPNDLPSQQSWSLMQALLSLSSYLHSVGAPSNPSITVTTLEYFTASLVSGLAASHQDSVEEQRDRRAKVWDLKFLRQLLTLWNTDWDGLLELDKLIKKLQDPSLLRTSQSSSGSDKSPNGEAALIEQHLLRTQILLAPLLPPAASQSPTHPNKSSTKDTRTESLLMFGVPAVEQTAQPVMDLAKPGPRFGSLLVGTAVHR</sequence>
<evidence type="ECO:0000313" key="2">
    <source>
        <dbReference type="Proteomes" id="UP001207468"/>
    </source>
</evidence>
<keyword evidence="2" id="KW-1185">Reference proteome</keyword>
<protein>
    <submittedName>
        <fullName evidence="1">Uncharacterized protein</fullName>
    </submittedName>
</protein>
<reference evidence="1" key="1">
    <citation type="submission" date="2021-03" db="EMBL/GenBank/DDBJ databases">
        <title>Evolutionary priming and transition to the ectomycorrhizal habit in an iconic lineage of mushroom-forming fungi: is preadaptation a requirement?</title>
        <authorList>
            <consortium name="DOE Joint Genome Institute"/>
            <person name="Looney B.P."/>
            <person name="Miyauchi S."/>
            <person name="Morin E."/>
            <person name="Drula E."/>
            <person name="Courty P.E."/>
            <person name="Chicoki N."/>
            <person name="Fauchery L."/>
            <person name="Kohler A."/>
            <person name="Kuo A."/>
            <person name="LaButti K."/>
            <person name="Pangilinan J."/>
            <person name="Lipzen A."/>
            <person name="Riley R."/>
            <person name="Andreopoulos W."/>
            <person name="He G."/>
            <person name="Johnson J."/>
            <person name="Barry K.W."/>
            <person name="Grigoriev I.V."/>
            <person name="Nagy L."/>
            <person name="Hibbett D."/>
            <person name="Henrissat B."/>
            <person name="Matheny P.B."/>
            <person name="Labbe J."/>
            <person name="Martin A.F."/>
        </authorList>
    </citation>
    <scope>NUCLEOTIDE SEQUENCE</scope>
    <source>
        <strain evidence="1">BPL698</strain>
    </source>
</reference>
<proteinExistence type="predicted"/>
<organism evidence="1 2">
    <name type="scientific">Russula earlei</name>
    <dbReference type="NCBI Taxonomy" id="71964"/>
    <lineage>
        <taxon>Eukaryota</taxon>
        <taxon>Fungi</taxon>
        <taxon>Dikarya</taxon>
        <taxon>Basidiomycota</taxon>
        <taxon>Agaricomycotina</taxon>
        <taxon>Agaricomycetes</taxon>
        <taxon>Russulales</taxon>
        <taxon>Russulaceae</taxon>
        <taxon>Russula</taxon>
    </lineage>
</organism>
<dbReference type="Proteomes" id="UP001207468">
    <property type="component" value="Unassembled WGS sequence"/>
</dbReference>
<dbReference type="EMBL" id="JAGFNK010000008">
    <property type="protein sequence ID" value="KAI9512526.1"/>
    <property type="molecule type" value="Genomic_DNA"/>
</dbReference>
<gene>
    <name evidence="1" type="ORF">F5148DRAFT_1007960</name>
</gene>
<accession>A0ACC0ULS0</accession>